<accession>A0ABU8RW48</accession>
<reference evidence="1 2" key="1">
    <citation type="submission" date="2024-03" db="EMBL/GenBank/DDBJ databases">
        <authorList>
            <person name="Jo J.-H."/>
        </authorList>
    </citation>
    <scope>NUCLEOTIDE SEQUENCE [LARGE SCALE GENOMIC DNA]</scope>
    <source>
        <strain evidence="1 2">PS1R-30</strain>
    </source>
</reference>
<organism evidence="1 2">
    <name type="scientific">Novosphingobium anseongense</name>
    <dbReference type="NCBI Taxonomy" id="3133436"/>
    <lineage>
        <taxon>Bacteria</taxon>
        <taxon>Pseudomonadati</taxon>
        <taxon>Pseudomonadota</taxon>
        <taxon>Alphaproteobacteria</taxon>
        <taxon>Sphingomonadales</taxon>
        <taxon>Sphingomonadaceae</taxon>
        <taxon>Novosphingobium</taxon>
    </lineage>
</organism>
<sequence length="80" mass="8861">MTVSDTLADLHRLNCNLWAQCLGCNKINTLMTSVLAGRIGNPGGYHEGMEKITIGDVLARMKCSSFGGRDFDWRAMKRGR</sequence>
<dbReference type="EMBL" id="JBBHJZ010000002">
    <property type="protein sequence ID" value="MEJ5976987.1"/>
    <property type="molecule type" value="Genomic_DNA"/>
</dbReference>
<evidence type="ECO:0000313" key="2">
    <source>
        <dbReference type="Proteomes" id="UP001361239"/>
    </source>
</evidence>
<dbReference type="RefSeq" id="WP_339586943.1">
    <property type="nucleotide sequence ID" value="NZ_JBBHJZ010000002.1"/>
</dbReference>
<comment type="caution">
    <text evidence="1">The sequence shown here is derived from an EMBL/GenBank/DDBJ whole genome shotgun (WGS) entry which is preliminary data.</text>
</comment>
<protein>
    <submittedName>
        <fullName evidence="1">Uncharacterized protein</fullName>
    </submittedName>
</protein>
<evidence type="ECO:0000313" key="1">
    <source>
        <dbReference type="EMBL" id="MEJ5976987.1"/>
    </source>
</evidence>
<proteinExistence type="predicted"/>
<dbReference type="Proteomes" id="UP001361239">
    <property type="component" value="Unassembled WGS sequence"/>
</dbReference>
<keyword evidence="2" id="KW-1185">Reference proteome</keyword>
<gene>
    <name evidence="1" type="ORF">WG901_10105</name>
</gene>
<name>A0ABU8RW48_9SPHN</name>